<protein>
    <submittedName>
        <fullName evidence="4">Uncharacterized protein</fullName>
    </submittedName>
</protein>
<dbReference type="GO" id="GO:0048666">
    <property type="term" value="P:neuron development"/>
    <property type="evidence" value="ECO:0007669"/>
    <property type="project" value="TreeGrafter"/>
</dbReference>
<evidence type="ECO:0000313" key="4">
    <source>
        <dbReference type="EMBL" id="KPP58518.1"/>
    </source>
</evidence>
<accession>A0A0P7WBJ4</accession>
<proteinExistence type="predicted"/>
<evidence type="ECO:0000256" key="1">
    <source>
        <dbReference type="ARBA" id="ARBA00022536"/>
    </source>
</evidence>
<dbReference type="PANTHER" id="PTHR11219:SF8">
    <property type="entry name" value="TENEURIN-2"/>
    <property type="match status" value="1"/>
</dbReference>
<keyword evidence="3" id="KW-1015">Disulfide bond</keyword>
<dbReference type="PANTHER" id="PTHR11219">
    <property type="entry name" value="TENEURIN AND N-ACETYLGLUCOSAMINE-1-PHOSPHODIESTER ALPHA-N-ACETYLGLUCOSAMINIDASE"/>
    <property type="match status" value="1"/>
</dbReference>
<keyword evidence="1" id="KW-0245">EGF-like domain</keyword>
<evidence type="ECO:0000313" key="5">
    <source>
        <dbReference type="Proteomes" id="UP000034805"/>
    </source>
</evidence>
<organism evidence="4 5">
    <name type="scientific">Scleropages formosus</name>
    <name type="common">Asian bonytongue</name>
    <name type="synonym">Osteoglossum formosum</name>
    <dbReference type="NCBI Taxonomy" id="113540"/>
    <lineage>
        <taxon>Eukaryota</taxon>
        <taxon>Metazoa</taxon>
        <taxon>Chordata</taxon>
        <taxon>Craniata</taxon>
        <taxon>Vertebrata</taxon>
        <taxon>Euteleostomi</taxon>
        <taxon>Actinopterygii</taxon>
        <taxon>Neopterygii</taxon>
        <taxon>Teleostei</taxon>
        <taxon>Osteoglossocephala</taxon>
        <taxon>Osteoglossomorpha</taxon>
        <taxon>Osteoglossiformes</taxon>
        <taxon>Osteoglossidae</taxon>
        <taxon>Scleropages</taxon>
    </lineage>
</organism>
<gene>
    <name evidence="4" type="ORF">Z043_123646</name>
</gene>
<keyword evidence="2" id="KW-0677">Repeat</keyword>
<dbReference type="GO" id="GO:0050839">
    <property type="term" value="F:cell adhesion molecule binding"/>
    <property type="evidence" value="ECO:0007669"/>
    <property type="project" value="TreeGrafter"/>
</dbReference>
<reference evidence="4 5" key="1">
    <citation type="submission" date="2015-08" db="EMBL/GenBank/DDBJ databases">
        <title>The genome of the Asian arowana (Scleropages formosus).</title>
        <authorList>
            <person name="Tan M.H."/>
            <person name="Gan H.M."/>
            <person name="Croft L.J."/>
            <person name="Austin C.M."/>
        </authorList>
    </citation>
    <scope>NUCLEOTIDE SEQUENCE [LARGE SCALE GENOMIC DNA]</scope>
    <source>
        <strain evidence="4">Aro1</strain>
    </source>
</reference>
<dbReference type="GO" id="GO:0007157">
    <property type="term" value="P:heterophilic cell-cell adhesion via plasma membrane cell adhesion molecules"/>
    <property type="evidence" value="ECO:0007669"/>
    <property type="project" value="TreeGrafter"/>
</dbReference>
<comment type="caution">
    <text evidence="4">The sequence shown here is derived from an EMBL/GenBank/DDBJ whole genome shotgun (WGS) entry which is preliminary data.</text>
</comment>
<dbReference type="GO" id="GO:0043005">
    <property type="term" value="C:neuron projection"/>
    <property type="evidence" value="ECO:0007669"/>
    <property type="project" value="TreeGrafter"/>
</dbReference>
<dbReference type="EMBL" id="JARO02013796">
    <property type="protein sequence ID" value="KPP58518.1"/>
    <property type="molecule type" value="Genomic_DNA"/>
</dbReference>
<name>A0A0P7WBJ4_SCLFO</name>
<sequence>MDPDCCIQSPCQNNPLCRGSRDPLQIIQQGHASVQKVRSFYERVKMLVGRDSTHIIPAENPFNARYALDICYAAEHGKRTGPHHREKLPLN</sequence>
<evidence type="ECO:0000256" key="2">
    <source>
        <dbReference type="ARBA" id="ARBA00022737"/>
    </source>
</evidence>
<dbReference type="AlphaFoldDB" id="A0A0P7WBJ4"/>
<dbReference type="InterPro" id="IPR051216">
    <property type="entry name" value="Teneurin"/>
</dbReference>
<evidence type="ECO:0000256" key="3">
    <source>
        <dbReference type="ARBA" id="ARBA00023157"/>
    </source>
</evidence>
<dbReference type="Proteomes" id="UP000034805">
    <property type="component" value="Unassembled WGS sequence"/>
</dbReference>
<dbReference type="GO" id="GO:0046982">
    <property type="term" value="F:protein heterodimerization activity"/>
    <property type="evidence" value="ECO:0007669"/>
    <property type="project" value="TreeGrafter"/>
</dbReference>
<dbReference type="GO" id="GO:0042803">
    <property type="term" value="F:protein homodimerization activity"/>
    <property type="evidence" value="ECO:0007669"/>
    <property type="project" value="TreeGrafter"/>
</dbReference>